<reference evidence="2" key="1">
    <citation type="journal article" date="2022" name="Int. J. Mol. Sci.">
        <title>Draft Genome of Tanacetum Coccineum: Genomic Comparison of Closely Related Tanacetum-Family Plants.</title>
        <authorList>
            <person name="Yamashiro T."/>
            <person name="Shiraishi A."/>
            <person name="Nakayama K."/>
            <person name="Satake H."/>
        </authorList>
    </citation>
    <scope>NUCLEOTIDE SEQUENCE</scope>
</reference>
<name>A0ABQ5DZB8_9ASTR</name>
<feature type="compositionally biased region" description="Basic and acidic residues" evidence="1">
    <location>
        <begin position="297"/>
        <end position="321"/>
    </location>
</feature>
<reference evidence="2" key="2">
    <citation type="submission" date="2022-01" db="EMBL/GenBank/DDBJ databases">
        <authorList>
            <person name="Yamashiro T."/>
            <person name="Shiraishi A."/>
            <person name="Satake H."/>
            <person name="Nakayama K."/>
        </authorList>
    </citation>
    <scope>NUCLEOTIDE SEQUENCE</scope>
</reference>
<dbReference type="EMBL" id="BQNB010015645">
    <property type="protein sequence ID" value="GJT42449.1"/>
    <property type="molecule type" value="Genomic_DNA"/>
</dbReference>
<feature type="compositionally biased region" description="Low complexity" evidence="1">
    <location>
        <begin position="1"/>
        <end position="26"/>
    </location>
</feature>
<feature type="compositionally biased region" description="Acidic residues" evidence="1">
    <location>
        <begin position="210"/>
        <end position="223"/>
    </location>
</feature>
<evidence type="ECO:0000313" key="3">
    <source>
        <dbReference type="Proteomes" id="UP001151760"/>
    </source>
</evidence>
<keyword evidence="3" id="KW-1185">Reference proteome</keyword>
<feature type="compositionally biased region" description="Basic and acidic residues" evidence="1">
    <location>
        <begin position="50"/>
        <end position="65"/>
    </location>
</feature>
<feature type="region of interest" description="Disordered" evidence="1">
    <location>
        <begin position="297"/>
        <end position="327"/>
    </location>
</feature>
<dbReference type="Proteomes" id="UP001151760">
    <property type="component" value="Unassembled WGS sequence"/>
</dbReference>
<proteinExistence type="predicted"/>
<accession>A0ABQ5DZB8</accession>
<feature type="compositionally biased region" description="Basic and acidic residues" evidence="1">
    <location>
        <begin position="181"/>
        <end position="194"/>
    </location>
</feature>
<evidence type="ECO:0000313" key="2">
    <source>
        <dbReference type="EMBL" id="GJT42449.1"/>
    </source>
</evidence>
<feature type="region of interest" description="Disordered" evidence="1">
    <location>
        <begin position="1"/>
        <end position="78"/>
    </location>
</feature>
<organism evidence="2 3">
    <name type="scientific">Tanacetum coccineum</name>
    <dbReference type="NCBI Taxonomy" id="301880"/>
    <lineage>
        <taxon>Eukaryota</taxon>
        <taxon>Viridiplantae</taxon>
        <taxon>Streptophyta</taxon>
        <taxon>Embryophyta</taxon>
        <taxon>Tracheophyta</taxon>
        <taxon>Spermatophyta</taxon>
        <taxon>Magnoliopsida</taxon>
        <taxon>eudicotyledons</taxon>
        <taxon>Gunneridae</taxon>
        <taxon>Pentapetalae</taxon>
        <taxon>asterids</taxon>
        <taxon>campanulids</taxon>
        <taxon>Asterales</taxon>
        <taxon>Asteraceae</taxon>
        <taxon>Asteroideae</taxon>
        <taxon>Anthemideae</taxon>
        <taxon>Anthemidinae</taxon>
        <taxon>Tanacetum</taxon>
    </lineage>
</organism>
<comment type="caution">
    <text evidence="2">The sequence shown here is derived from an EMBL/GenBank/DDBJ whole genome shotgun (WGS) entry which is preliminary data.</text>
</comment>
<sequence>MPRTYQTNTITITPSTPSSYTIITTEPTPPPQPPWGACGYKEGAYGSGHRGRETDIQEKEQKESQKANANSKHSVEEGKSKDIKIEEILLEVLKLPSLKLNYKVKERGPNTKGIEGWDLLENLLTQLAHLVFALTKETQAASPRVEKKILEEDVENIVAGEDEESYASEFDDSVFLDEEDSGTRLEPRSHKENLETVDDDDADKKKDDKKDDDDNDDYNDDNDDHALEKMKEMSDTLNNLVPELSVAITNELIKEAVPRMVNDAMKLNLQDQVDDPELWDVLKHKFEKYSASFDPCRTDAFRKQDHDDRQEDDAPPKEEKRAKRQKTSKGLKFASKWDAWVEDTVIEEDGVIPENETLDLIEEFHNVDKHVLTIFDHEIIKATLRDLMSNQFKDAEEYAYHLEKSKNYYRNSEERKYVLSLHKIHAIQFPEEDLEEKMNRWVRKEFKTFNEEARIVEVVRITTEQHYGLDYMGQIIVMRENDKLDSFFKADFKYLNKNNIEDMYYLFLNKKVNYRENKLLNSLMTFIRSRVIWERVHDFQLGIESYQKEFCKEVKLKIFETEFLKKAPLLGELDLEIMKAYDREITKRLRRRVYMRRWESFTNGRPSLPTMRHQ</sequence>
<evidence type="ECO:0000256" key="1">
    <source>
        <dbReference type="SAM" id="MobiDB-lite"/>
    </source>
</evidence>
<protein>
    <submittedName>
        <fullName evidence="2">Uncharacterized protein</fullName>
    </submittedName>
</protein>
<feature type="compositionally biased region" description="Acidic residues" evidence="1">
    <location>
        <begin position="160"/>
        <end position="180"/>
    </location>
</feature>
<feature type="region of interest" description="Disordered" evidence="1">
    <location>
        <begin position="160"/>
        <end position="224"/>
    </location>
</feature>
<gene>
    <name evidence="2" type="ORF">Tco_0951164</name>
</gene>